<evidence type="ECO:0000313" key="5">
    <source>
        <dbReference type="EMBL" id="QDV08686.1"/>
    </source>
</evidence>
<keyword evidence="3" id="KW-1133">Transmembrane helix</keyword>
<reference evidence="5 6" key="1">
    <citation type="submission" date="2019-02" db="EMBL/GenBank/DDBJ databases">
        <title>Deep-cultivation of Planctomycetes and their phenomic and genomic characterization uncovers novel biology.</title>
        <authorList>
            <person name="Wiegand S."/>
            <person name="Jogler M."/>
            <person name="Boedeker C."/>
            <person name="Pinto D."/>
            <person name="Vollmers J."/>
            <person name="Rivas-Marin E."/>
            <person name="Kohn T."/>
            <person name="Peeters S.H."/>
            <person name="Heuer A."/>
            <person name="Rast P."/>
            <person name="Oberbeckmann S."/>
            <person name="Bunk B."/>
            <person name="Jeske O."/>
            <person name="Meyerdierks A."/>
            <person name="Storesund J.E."/>
            <person name="Kallscheuer N."/>
            <person name="Luecker S."/>
            <person name="Lage O.M."/>
            <person name="Pohl T."/>
            <person name="Merkel B.J."/>
            <person name="Hornburger P."/>
            <person name="Mueller R.-W."/>
            <person name="Bruemmer F."/>
            <person name="Labrenz M."/>
            <person name="Spormann A.M."/>
            <person name="Op den Camp H."/>
            <person name="Overmann J."/>
            <person name="Amann R."/>
            <person name="Jetten M.S.M."/>
            <person name="Mascher T."/>
            <person name="Medema M.H."/>
            <person name="Devos D.P."/>
            <person name="Kaster A.-K."/>
            <person name="Ovreas L."/>
            <person name="Rohde M."/>
            <person name="Galperin M.Y."/>
            <person name="Jogler C."/>
        </authorList>
    </citation>
    <scope>NUCLEOTIDE SEQUENCE [LARGE SCALE GENOMIC DNA]</scope>
    <source>
        <strain evidence="5 6">Poly30</strain>
    </source>
</reference>
<accession>A0A518EX62</accession>
<proteinExistence type="inferred from homology"/>
<dbReference type="PIRSF" id="PIRSF006429">
    <property type="entry name" value="GOGAT_lg_2"/>
    <property type="match status" value="1"/>
</dbReference>
<evidence type="ECO:0000313" key="6">
    <source>
        <dbReference type="Proteomes" id="UP000320390"/>
    </source>
</evidence>
<keyword evidence="6" id="KW-1185">Reference proteome</keyword>
<gene>
    <name evidence="5" type="primary">gltA_2</name>
    <name evidence="5" type="ORF">Poly30_42390</name>
</gene>
<name>A0A518EX62_9BACT</name>
<feature type="transmembrane region" description="Helical" evidence="3">
    <location>
        <begin position="31"/>
        <end position="51"/>
    </location>
</feature>
<dbReference type="InterPro" id="IPR027283">
    <property type="entry name" value="YerD"/>
</dbReference>
<protein>
    <submittedName>
        <fullName evidence="5">Glutamate synthase [NADPH] large chain</fullName>
        <ecNumber evidence="5">1.4.1.13</ecNumber>
    </submittedName>
</protein>
<dbReference type="Proteomes" id="UP000320390">
    <property type="component" value="Chromosome"/>
</dbReference>
<dbReference type="GO" id="GO:0006537">
    <property type="term" value="P:glutamate biosynthetic process"/>
    <property type="evidence" value="ECO:0007669"/>
    <property type="project" value="InterPro"/>
</dbReference>
<dbReference type="GO" id="GO:0004355">
    <property type="term" value="F:glutamate synthase (NADPH) activity"/>
    <property type="evidence" value="ECO:0007669"/>
    <property type="project" value="UniProtKB-EC"/>
</dbReference>
<dbReference type="PANTHER" id="PTHR43819:SF1">
    <property type="entry name" value="ARCHAEAL-TYPE GLUTAMATE SYNTHASE [NADPH]"/>
    <property type="match status" value="1"/>
</dbReference>
<evidence type="ECO:0000256" key="3">
    <source>
        <dbReference type="SAM" id="Phobius"/>
    </source>
</evidence>
<dbReference type="OrthoDB" id="9758182at2"/>
<dbReference type="Pfam" id="PF01645">
    <property type="entry name" value="Glu_synthase"/>
    <property type="match status" value="1"/>
</dbReference>
<organism evidence="5 6">
    <name type="scientific">Saltatorellus ferox</name>
    <dbReference type="NCBI Taxonomy" id="2528018"/>
    <lineage>
        <taxon>Bacteria</taxon>
        <taxon>Pseudomonadati</taxon>
        <taxon>Planctomycetota</taxon>
        <taxon>Planctomycetia</taxon>
        <taxon>Planctomycetia incertae sedis</taxon>
        <taxon>Saltatorellus</taxon>
    </lineage>
</organism>
<evidence type="ECO:0000256" key="1">
    <source>
        <dbReference type="ARBA" id="ARBA00009716"/>
    </source>
</evidence>
<dbReference type="PIRSF" id="PIRSF500060">
    <property type="entry name" value="UCP500060"/>
    <property type="match status" value="1"/>
</dbReference>
<keyword evidence="5" id="KW-0560">Oxidoreductase</keyword>
<dbReference type="InterPro" id="IPR013785">
    <property type="entry name" value="Aldolase_TIM"/>
</dbReference>
<dbReference type="SUPFAM" id="SSF51395">
    <property type="entry name" value="FMN-linked oxidoreductases"/>
    <property type="match status" value="1"/>
</dbReference>
<dbReference type="AlphaFoldDB" id="A0A518EX62"/>
<sequence length="540" mass="57923">MLQVRLLPWAAAILGAIVFSGLAIRSGSASLYVLGGLCTLLAVLGFHDFVLQKKHTILRNYPIIGHGRYLMEAVRPEIRQYFIEDDLDGRPFNREERSLVYQRAKGDKDYDPFGSELDVREVGYEWIGHSMAPAHPAEHPPRVTVGATHCRKPYDISLLNISAMSYGSLGPSAVQAMGRGAKEAGFAHNTGEGGVSPYHLSTGADLIWQIGTGYFGCRDQAGNFCEERFQERASHDHVKMIEVKLSQGAKPGHGGILPAHKVTPEIAATRGIEVGKACLSPPGHTAFSSPAGLVAFVDRLRELSGGKPVGIKLCVGLPHEFMGVLKAMLASGTGPDFITVDGGEGGTGAAPPEFGDHVGMPLEEGLAFVRNAVWGAGLQNRVKIAASGKITSAMDVLRCIVLGASYTNAARAFMMSIGCIQAQLCHTNHCPAGVATLEPMRNRALDPKLKGVRAARYHRETLHSLLELVAATGFQSPHEIPLDRIRRRVEVDEIRSLAELYPAESPGSLLEGTAAADLQDAFDRSNADTFAATPPSLQVS</sequence>
<feature type="transmembrane region" description="Helical" evidence="3">
    <location>
        <begin position="6"/>
        <end position="24"/>
    </location>
</feature>
<dbReference type="EC" id="1.4.1.13" evidence="5"/>
<dbReference type="EMBL" id="CP036434">
    <property type="protein sequence ID" value="QDV08686.1"/>
    <property type="molecule type" value="Genomic_DNA"/>
</dbReference>
<keyword evidence="3" id="KW-0472">Membrane</keyword>
<comment type="similarity">
    <text evidence="1 2">Belongs to the glutamate synthase family.</text>
</comment>
<keyword evidence="3" id="KW-0812">Transmembrane</keyword>
<dbReference type="InterPro" id="IPR024188">
    <property type="entry name" value="GltB"/>
</dbReference>
<dbReference type="CDD" id="cd02808">
    <property type="entry name" value="GltS_FMN"/>
    <property type="match status" value="1"/>
</dbReference>
<dbReference type="InterPro" id="IPR002932">
    <property type="entry name" value="Glu_synthdom"/>
</dbReference>
<evidence type="ECO:0000256" key="2">
    <source>
        <dbReference type="PIRNR" id="PIRNR006429"/>
    </source>
</evidence>
<dbReference type="Gene3D" id="3.20.20.70">
    <property type="entry name" value="Aldolase class I"/>
    <property type="match status" value="1"/>
</dbReference>
<dbReference type="PANTHER" id="PTHR43819">
    <property type="entry name" value="ARCHAEAL-TYPE GLUTAMATE SYNTHASE [NADPH]"/>
    <property type="match status" value="1"/>
</dbReference>
<feature type="domain" description="Glutamate synthase" evidence="4">
    <location>
        <begin position="147"/>
        <end position="474"/>
    </location>
</feature>
<dbReference type="RefSeq" id="WP_145201793.1">
    <property type="nucleotide sequence ID" value="NZ_CP036434.1"/>
</dbReference>
<evidence type="ECO:0000259" key="4">
    <source>
        <dbReference type="Pfam" id="PF01645"/>
    </source>
</evidence>